<sequence>MEARPRSAVNLSAQDPCFVCTRPRPPGACGQIPCNLRFNTGFDRSYHPSNNRLFNTHHSSTKDFIFEFFGSVGWASSFFQYHEKVVAIFQSYGAPNIPFGNDTIPRHGPISSTDKLGCLRYQFLGFNASLLFSRSITCVEAGAEPYGPLPPRERYPTPSLGNSSGTPFGNQTDSHPNHDPTDSNSSLPSGDGLGNYQYANSHNPEDPSQCFPSKLTSAVDGLHNCARKPQNIVGKRHISGGTIPPSPVVQMDCSPPRQSDDGFVDLSEDDGFQYGEQDYADLPKREPHYEKDNYWEWNREKEQFYHKDNETGEDIWCPKSFD</sequence>
<keyword evidence="3" id="KW-1185">Reference proteome</keyword>
<feature type="compositionally biased region" description="Polar residues" evidence="1">
    <location>
        <begin position="159"/>
        <end position="174"/>
    </location>
</feature>
<organism evidence="2 3">
    <name type="scientific">Podospora didyma</name>
    <dbReference type="NCBI Taxonomy" id="330526"/>
    <lineage>
        <taxon>Eukaryota</taxon>
        <taxon>Fungi</taxon>
        <taxon>Dikarya</taxon>
        <taxon>Ascomycota</taxon>
        <taxon>Pezizomycotina</taxon>
        <taxon>Sordariomycetes</taxon>
        <taxon>Sordariomycetidae</taxon>
        <taxon>Sordariales</taxon>
        <taxon>Podosporaceae</taxon>
        <taxon>Podospora</taxon>
    </lineage>
</organism>
<evidence type="ECO:0000256" key="1">
    <source>
        <dbReference type="SAM" id="MobiDB-lite"/>
    </source>
</evidence>
<feature type="region of interest" description="Disordered" evidence="1">
    <location>
        <begin position="146"/>
        <end position="213"/>
    </location>
</feature>
<dbReference type="AlphaFoldDB" id="A0AAE0TVX0"/>
<reference evidence="2" key="1">
    <citation type="journal article" date="2023" name="Mol. Phylogenet. Evol.">
        <title>Genome-scale phylogeny and comparative genomics of the fungal order Sordariales.</title>
        <authorList>
            <person name="Hensen N."/>
            <person name="Bonometti L."/>
            <person name="Westerberg I."/>
            <person name="Brannstrom I.O."/>
            <person name="Guillou S."/>
            <person name="Cros-Aarteil S."/>
            <person name="Calhoun S."/>
            <person name="Haridas S."/>
            <person name="Kuo A."/>
            <person name="Mondo S."/>
            <person name="Pangilinan J."/>
            <person name="Riley R."/>
            <person name="LaButti K."/>
            <person name="Andreopoulos B."/>
            <person name="Lipzen A."/>
            <person name="Chen C."/>
            <person name="Yan M."/>
            <person name="Daum C."/>
            <person name="Ng V."/>
            <person name="Clum A."/>
            <person name="Steindorff A."/>
            <person name="Ohm R.A."/>
            <person name="Martin F."/>
            <person name="Silar P."/>
            <person name="Natvig D.O."/>
            <person name="Lalanne C."/>
            <person name="Gautier V."/>
            <person name="Ament-Velasquez S.L."/>
            <person name="Kruys A."/>
            <person name="Hutchinson M.I."/>
            <person name="Powell A.J."/>
            <person name="Barry K."/>
            <person name="Miller A.N."/>
            <person name="Grigoriev I.V."/>
            <person name="Debuchy R."/>
            <person name="Gladieux P."/>
            <person name="Hiltunen Thoren M."/>
            <person name="Johannesson H."/>
        </authorList>
    </citation>
    <scope>NUCLEOTIDE SEQUENCE</scope>
    <source>
        <strain evidence="2">CBS 232.78</strain>
    </source>
</reference>
<dbReference type="EMBL" id="JAULSW010000005">
    <property type="protein sequence ID" value="KAK3381325.1"/>
    <property type="molecule type" value="Genomic_DNA"/>
</dbReference>
<name>A0AAE0TVX0_9PEZI</name>
<protein>
    <submittedName>
        <fullName evidence="2">Uncharacterized protein</fullName>
    </submittedName>
</protein>
<evidence type="ECO:0000313" key="3">
    <source>
        <dbReference type="Proteomes" id="UP001285441"/>
    </source>
</evidence>
<dbReference type="Proteomes" id="UP001285441">
    <property type="component" value="Unassembled WGS sequence"/>
</dbReference>
<accession>A0AAE0TVX0</accession>
<comment type="caution">
    <text evidence="2">The sequence shown here is derived from an EMBL/GenBank/DDBJ whole genome shotgun (WGS) entry which is preliminary data.</text>
</comment>
<feature type="region of interest" description="Disordered" evidence="1">
    <location>
        <begin position="230"/>
        <end position="265"/>
    </location>
</feature>
<reference evidence="2" key="2">
    <citation type="submission" date="2023-06" db="EMBL/GenBank/DDBJ databases">
        <authorList>
            <consortium name="Lawrence Berkeley National Laboratory"/>
            <person name="Haridas S."/>
            <person name="Hensen N."/>
            <person name="Bonometti L."/>
            <person name="Westerberg I."/>
            <person name="Brannstrom I.O."/>
            <person name="Guillou S."/>
            <person name="Cros-Aarteil S."/>
            <person name="Calhoun S."/>
            <person name="Kuo A."/>
            <person name="Mondo S."/>
            <person name="Pangilinan J."/>
            <person name="Riley R."/>
            <person name="LaButti K."/>
            <person name="Andreopoulos B."/>
            <person name="Lipzen A."/>
            <person name="Chen C."/>
            <person name="Yanf M."/>
            <person name="Daum C."/>
            <person name="Ng V."/>
            <person name="Clum A."/>
            <person name="Steindorff A."/>
            <person name="Ohm R."/>
            <person name="Martin F."/>
            <person name="Silar P."/>
            <person name="Natvig D."/>
            <person name="Lalanne C."/>
            <person name="Gautier V."/>
            <person name="Ament-velasquez S.L."/>
            <person name="Kruys A."/>
            <person name="Hutchinson M.I."/>
            <person name="Powell A.J."/>
            <person name="Barry K."/>
            <person name="Miller A.N."/>
            <person name="Grigoriev I.V."/>
            <person name="Debuchy R."/>
            <person name="Gladieux P."/>
            <person name="Thoren M.H."/>
            <person name="Johannesson H."/>
        </authorList>
    </citation>
    <scope>NUCLEOTIDE SEQUENCE</scope>
    <source>
        <strain evidence="2">CBS 232.78</strain>
    </source>
</reference>
<proteinExistence type="predicted"/>
<evidence type="ECO:0000313" key="2">
    <source>
        <dbReference type="EMBL" id="KAK3381325.1"/>
    </source>
</evidence>
<gene>
    <name evidence="2" type="ORF">B0H63DRAFT_200530</name>
</gene>